<proteinExistence type="predicted"/>
<dbReference type="PANTHER" id="PTHR22706:SF1">
    <property type="entry name" value="ASSEMBLY FACTOR FOR SPINDLE MICROTUBULES"/>
    <property type="match status" value="1"/>
</dbReference>
<dbReference type="GO" id="GO:0005737">
    <property type="term" value="C:cytoplasm"/>
    <property type="evidence" value="ECO:0007669"/>
    <property type="project" value="UniProtKB-SubCell"/>
</dbReference>
<keyword evidence="4" id="KW-0597">Phosphoprotein</keyword>
<dbReference type="InterPro" id="IPR031549">
    <property type="entry name" value="ASH"/>
</dbReference>
<dbReference type="GO" id="GO:0005516">
    <property type="term" value="F:calmodulin binding"/>
    <property type="evidence" value="ECO:0007669"/>
    <property type="project" value="UniProtKB-KW"/>
</dbReference>
<evidence type="ECO:0000313" key="13">
    <source>
        <dbReference type="EMBL" id="VVC38205.1"/>
    </source>
</evidence>
<evidence type="ECO:0000256" key="8">
    <source>
        <dbReference type="ARBA" id="ARBA00022860"/>
    </source>
</evidence>
<dbReference type="InterPro" id="IPR001715">
    <property type="entry name" value="CH_dom"/>
</dbReference>
<keyword evidence="5" id="KW-0132">Cell division</keyword>
<dbReference type="CDD" id="cd21223">
    <property type="entry name" value="CH_ASPM_rpt1"/>
    <property type="match status" value="1"/>
</dbReference>
<dbReference type="Pfam" id="PF15780">
    <property type="entry name" value="ASH"/>
    <property type="match status" value="1"/>
</dbReference>
<dbReference type="PROSITE" id="PS50096">
    <property type="entry name" value="IQ"/>
    <property type="match status" value="9"/>
</dbReference>
<dbReference type="InterPro" id="IPR051185">
    <property type="entry name" value="ASPM"/>
</dbReference>
<feature type="domain" description="Calponin-homology (CH)" evidence="12">
    <location>
        <begin position="705"/>
        <end position="821"/>
    </location>
</feature>
<dbReference type="Gene3D" id="1.10.418.10">
    <property type="entry name" value="Calponin-like domain"/>
    <property type="match status" value="1"/>
</dbReference>
<dbReference type="GO" id="GO:0051301">
    <property type="term" value="P:cell division"/>
    <property type="evidence" value="ECO:0007669"/>
    <property type="project" value="UniProtKB-KW"/>
</dbReference>
<name>A0A5E4N4Z9_9HEMI</name>
<dbReference type="GO" id="GO:0005634">
    <property type="term" value="C:nucleus"/>
    <property type="evidence" value="ECO:0007669"/>
    <property type="project" value="UniProtKB-SubCell"/>
</dbReference>
<dbReference type="EMBL" id="CABPRJ010001465">
    <property type="protein sequence ID" value="VVC38205.1"/>
    <property type="molecule type" value="Genomic_DNA"/>
</dbReference>
<keyword evidence="10" id="KW-0539">Nucleus</keyword>
<evidence type="ECO:0000256" key="7">
    <source>
        <dbReference type="ARBA" id="ARBA00022776"/>
    </source>
</evidence>
<evidence type="ECO:0000256" key="5">
    <source>
        <dbReference type="ARBA" id="ARBA00022618"/>
    </source>
</evidence>
<evidence type="ECO:0000256" key="3">
    <source>
        <dbReference type="ARBA" id="ARBA00022490"/>
    </source>
</evidence>
<protein>
    <submittedName>
        <fullName evidence="13">Abnormal spindle-like microcephaly-associated protein, ASH domain,Immunoglobulin-like fold,IQ motif, EF</fullName>
    </submittedName>
</protein>
<evidence type="ECO:0000313" key="14">
    <source>
        <dbReference type="Proteomes" id="UP000325440"/>
    </source>
</evidence>
<keyword evidence="9" id="KW-0175">Coiled coil</keyword>
<gene>
    <name evidence="13" type="ORF">CINCED_3A000313</name>
</gene>
<keyword evidence="7" id="KW-0498">Mitosis</keyword>
<dbReference type="OrthoDB" id="2148418at2759"/>
<evidence type="ECO:0000256" key="11">
    <source>
        <dbReference type="ARBA" id="ARBA00023306"/>
    </source>
</evidence>
<dbReference type="SUPFAM" id="SSF47576">
    <property type="entry name" value="Calponin-homology domain, CH-domain"/>
    <property type="match status" value="1"/>
</dbReference>
<dbReference type="InterPro" id="IPR036872">
    <property type="entry name" value="CH_dom_sf"/>
</dbReference>
<accession>A0A5E4N4Z9</accession>
<sequence length="1915" mass="226510">MAKFVVEFSPPEKIKFEPNDVIESVINYRMVLAPFQKQTQIEFNNVKLREISVRFLTFINPLDKLKQLVLTPPGDGFCFGVYKFTVEPYSQYELAITWQPSEYGNVRKLIKIEQVDSNRKYDFVVLGNCNSPFYKQFKDDSFTHSKSKNTYLVNKQFIYDKQNISPIKKKVIDCKTERIISVENPEKIPETSSTDTLQSIRRETFIVREKENVPLTKKNILGRDTILTSPERSIKRPYQTCQDHVFNNHFSFKSLNKSSSPISDDSLEKPLVKLNVNKPQLDDFCLTPLKSTENLVSHIGTIQKSNSFYDQLNIDITDESFASSSFKIEDSLVTDVAYITKNRTSPEVFMNFCSNCIETPENGFSNATVTLSGTKSRRPSCTIKNSYYKCSSTLPTISQNKLKQCSNLSPQTTRIINAPKLDKYDEYLKSLTNPDLLYHNNAKDPFLNMSQYYETEWLNRQESDMIRWLNALLTPTDKLVDEEQSGDLEQAAMAWVEVSKTSHKNKPMQLATQKDLFAAQIYRQSPQQWSALRKATTNLILSTNVSSVLSKLTVSIEKDLISVRDDRQIHLDLSLKRKIIDLFKCYNSLWFRIGLEAIYGQIVHLKSGNLKSNDLDGVGWFVRKNLFSNDYVKKKFIKTTVLQVNLPSYNIAMKKFILKKILMLIFFLDRAKEQQLIRHNPCLFQTNSPYKSSYDLLMAFCADTVTAHGDIVRRLRSIGYNLTHKQTHLDEVNYAVKSLNDLRDGTRITRVVEILFKGNPLSQKLRLPAISKLQKIHNVNLAFTRIAQHISIEGNITTRDVVNGHREKILSLFWQIIYKFLTPRYNTAATKIQNWWRNSSLKLVILKRIRAKQIAKRHLAATKIQAFIRGHLIRKQWPVKQEELIKNRKILHLASTKIKHYLKDKLKHLTNERKQFIILRRSVVFVQRKFRTKLAMLKERQKYLKAKQSAVIIQKIFRGFLLRKNWSRIRNDLSAEKTNLIFAIGIIKRALRRNLPPTRDHLEFLKLKHTVLYIQRQYMANRLMKLHRKYFITLKKTTITIQQRFRSKIAQRHYFKIKQSILIIQKVFRGFLVRKHWIEIQSHLILEKKKKINAINIVKRTLRRNLPPTKDRLKFVKLKQIIKYIESLYIANKSMNYQMKQYATLKKSTLIIQQKFRAKIIMKIERGNYLKIKQSVLLLQKVFRGFIVRKYWLHTQNRLILEKKKRINAINIIKRALRRNLPETLDRTNFVRLMKAVLFVQQVWKANFKMKKQRECYLKSRYTIIFIQRKFRAKIAMRTNRQNYLKIKQSVIMIQKIYCGFDVRKNWLMVKNNLTVTKARRVHSANVIKHILRKNLPATLDRLYYEKLRYSVQVVQRRFRANITMRKQLEEYQKLKNSVIVIQQKFRAQQIMKIERERYVIFKTSIIRLQSSVRGYLARKQWPILHKQLCDNQKRLAKYANLIKKTLRKCLLPTEERNRFLELRRSVVVIQQRFRANASARRQRTIFIRTKVAVIVLQAYTRGYLVRRQWSEIKDELQAHQNQLVAASNTIKRFLRRCLPNRTERSNFLRLRQIAILVQTQYRTIVSARILRTKYLQMVQSEITLRRQNKELCVVQATVILQAHIRGYLARRQWPLIKYRLKNEQKLTTTLLDKNNAVCIIQRVFRRYLIRKKHFSLNNQLQLKKQLHAATLIQAHWRGYCVRKRYQCRQETVKIPTKKTLTLGRRHNDVVNVINKQERNAYYVYIELSKVFWNLDTCTSLSKELCIKTIEGTIIDYIFRFLQYSNQSQPSIEAREPAIRVLTNLLRYHETSQLIWTKTVNTNIVKELIKMMKTSCGKFGATYKLYCSIATWIWIALQDPQKKQYIISIPNAVIEFKFMMNTLKRKYKTHKLDKKVMVLPSLRPTWFIGSKCQKGFESDFYATVQICQMLNITKK</sequence>
<evidence type="ECO:0000256" key="6">
    <source>
        <dbReference type="ARBA" id="ARBA00022737"/>
    </source>
</evidence>
<dbReference type="CDD" id="cd23767">
    <property type="entry name" value="IQCD"/>
    <property type="match status" value="2"/>
</dbReference>
<keyword evidence="11" id="KW-0131">Cell cycle</keyword>
<evidence type="ECO:0000256" key="10">
    <source>
        <dbReference type="ARBA" id="ARBA00023242"/>
    </source>
</evidence>
<dbReference type="GO" id="GO:0051295">
    <property type="term" value="P:establishment of meiotic spindle localization"/>
    <property type="evidence" value="ECO:0007669"/>
    <property type="project" value="TreeGrafter"/>
</dbReference>
<dbReference type="Pfam" id="PF00612">
    <property type="entry name" value="IQ"/>
    <property type="match status" value="9"/>
</dbReference>
<evidence type="ECO:0000256" key="1">
    <source>
        <dbReference type="ARBA" id="ARBA00004123"/>
    </source>
</evidence>
<dbReference type="GO" id="GO:0007051">
    <property type="term" value="P:spindle organization"/>
    <property type="evidence" value="ECO:0007669"/>
    <property type="project" value="TreeGrafter"/>
</dbReference>
<evidence type="ECO:0000256" key="9">
    <source>
        <dbReference type="ARBA" id="ARBA00023054"/>
    </source>
</evidence>
<dbReference type="PANTHER" id="PTHR22706">
    <property type="entry name" value="ASSEMBLY FACTOR FOR SPINDLE MICROTUBULES"/>
    <property type="match status" value="1"/>
</dbReference>
<keyword evidence="8" id="KW-0112">Calmodulin-binding</keyword>
<reference evidence="13 14" key="1">
    <citation type="submission" date="2019-08" db="EMBL/GenBank/DDBJ databases">
        <authorList>
            <person name="Alioto T."/>
            <person name="Alioto T."/>
            <person name="Gomez Garrido J."/>
        </authorList>
    </citation>
    <scope>NUCLEOTIDE SEQUENCE [LARGE SCALE GENOMIC DNA]</scope>
</reference>
<organism evidence="13 14">
    <name type="scientific">Cinara cedri</name>
    <dbReference type="NCBI Taxonomy" id="506608"/>
    <lineage>
        <taxon>Eukaryota</taxon>
        <taxon>Metazoa</taxon>
        <taxon>Ecdysozoa</taxon>
        <taxon>Arthropoda</taxon>
        <taxon>Hexapoda</taxon>
        <taxon>Insecta</taxon>
        <taxon>Pterygota</taxon>
        <taxon>Neoptera</taxon>
        <taxon>Paraneoptera</taxon>
        <taxon>Hemiptera</taxon>
        <taxon>Sternorrhyncha</taxon>
        <taxon>Aphidomorpha</taxon>
        <taxon>Aphidoidea</taxon>
        <taxon>Aphididae</taxon>
        <taxon>Lachninae</taxon>
        <taxon>Cinara</taxon>
    </lineage>
</organism>
<comment type="subcellular location">
    <subcellularLocation>
        <location evidence="2">Cytoplasm</location>
    </subcellularLocation>
    <subcellularLocation>
        <location evidence="1">Nucleus</location>
    </subcellularLocation>
</comment>
<dbReference type="PROSITE" id="PS50021">
    <property type="entry name" value="CH"/>
    <property type="match status" value="1"/>
</dbReference>
<dbReference type="Pfam" id="PF00307">
    <property type="entry name" value="CH"/>
    <property type="match status" value="1"/>
</dbReference>
<keyword evidence="6" id="KW-0677">Repeat</keyword>
<dbReference type="Proteomes" id="UP000325440">
    <property type="component" value="Unassembled WGS sequence"/>
</dbReference>
<dbReference type="GO" id="GO:0000922">
    <property type="term" value="C:spindle pole"/>
    <property type="evidence" value="ECO:0007669"/>
    <property type="project" value="TreeGrafter"/>
</dbReference>
<evidence type="ECO:0000256" key="2">
    <source>
        <dbReference type="ARBA" id="ARBA00004496"/>
    </source>
</evidence>
<evidence type="ECO:0000256" key="4">
    <source>
        <dbReference type="ARBA" id="ARBA00022553"/>
    </source>
</evidence>
<dbReference type="Gene3D" id="1.20.5.190">
    <property type="match status" value="6"/>
</dbReference>
<dbReference type="InterPro" id="IPR000048">
    <property type="entry name" value="IQ_motif_EF-hand-BS"/>
</dbReference>
<dbReference type="SMART" id="SM00015">
    <property type="entry name" value="IQ"/>
    <property type="match status" value="10"/>
</dbReference>
<dbReference type="GO" id="GO:0000278">
    <property type="term" value="P:mitotic cell cycle"/>
    <property type="evidence" value="ECO:0007669"/>
    <property type="project" value="TreeGrafter"/>
</dbReference>
<evidence type="ECO:0000259" key="12">
    <source>
        <dbReference type="PROSITE" id="PS50021"/>
    </source>
</evidence>
<keyword evidence="14" id="KW-1185">Reference proteome</keyword>
<keyword evidence="3" id="KW-0963">Cytoplasm</keyword>